<dbReference type="GeneTree" id="ENSGT00940000159122"/>
<dbReference type="GO" id="GO:0002080">
    <property type="term" value="C:acrosomal membrane"/>
    <property type="evidence" value="ECO:0007669"/>
    <property type="project" value="TreeGrafter"/>
</dbReference>
<dbReference type="EMBL" id="AFYH01196642">
    <property type="status" value="NOT_ANNOTATED_CDS"/>
    <property type="molecule type" value="Genomic_DNA"/>
</dbReference>
<reference evidence="5" key="1">
    <citation type="submission" date="2011-08" db="EMBL/GenBank/DDBJ databases">
        <title>The draft genome of Latimeria chalumnae.</title>
        <authorList>
            <person name="Di Palma F."/>
            <person name="Alfoldi J."/>
            <person name="Johnson J."/>
            <person name="Berlin A."/>
            <person name="Gnerre S."/>
            <person name="Jaffe D."/>
            <person name="MacCallum I."/>
            <person name="Young S."/>
            <person name="Walker B.J."/>
            <person name="Lander E."/>
            <person name="Lindblad-Toh K."/>
        </authorList>
    </citation>
    <scope>NUCLEOTIDE SEQUENCE [LARGE SCALE GENOMIC DNA]</scope>
    <source>
        <strain evidence="5">Wild caught</strain>
    </source>
</reference>
<keyword evidence="3" id="KW-1133">Transmembrane helix</keyword>
<proteinExistence type="predicted"/>
<feature type="compositionally biased region" description="Polar residues" evidence="2">
    <location>
        <begin position="240"/>
        <end position="253"/>
    </location>
</feature>
<dbReference type="EMBL" id="AFYH01196638">
    <property type="status" value="NOT_ANNOTATED_CDS"/>
    <property type="molecule type" value="Genomic_DNA"/>
</dbReference>
<dbReference type="EMBL" id="AFYH01196640">
    <property type="status" value="NOT_ANNOTATED_CDS"/>
    <property type="molecule type" value="Genomic_DNA"/>
</dbReference>
<feature type="coiled-coil region" evidence="1">
    <location>
        <begin position="301"/>
        <end position="367"/>
    </location>
</feature>
<reference evidence="4" key="3">
    <citation type="submission" date="2025-09" db="UniProtKB">
        <authorList>
            <consortium name="Ensembl"/>
        </authorList>
    </citation>
    <scope>IDENTIFICATION</scope>
</reference>
<keyword evidence="3" id="KW-0472">Membrane</keyword>
<dbReference type="EMBL" id="AFYH01196636">
    <property type="status" value="NOT_ANNOTATED_CDS"/>
    <property type="molecule type" value="Genomic_DNA"/>
</dbReference>
<dbReference type="Ensembl" id="ENSLACT00000007094.1">
    <property type="protein sequence ID" value="ENSLACP00000007035.1"/>
    <property type="gene ID" value="ENSLACG00000006245.1"/>
</dbReference>
<feature type="region of interest" description="Disordered" evidence="2">
    <location>
        <begin position="230"/>
        <end position="253"/>
    </location>
</feature>
<reference evidence="4" key="2">
    <citation type="submission" date="2025-08" db="UniProtKB">
        <authorList>
            <consortium name="Ensembl"/>
        </authorList>
    </citation>
    <scope>IDENTIFICATION</scope>
</reference>
<dbReference type="EMBL" id="AFYH01196644">
    <property type="status" value="NOT_ANNOTATED_CDS"/>
    <property type="molecule type" value="Genomic_DNA"/>
</dbReference>
<dbReference type="Bgee" id="ENSLACG00000006245">
    <property type="expression patterns" value="Expressed in muscle tissue and 1 other cell type or tissue"/>
</dbReference>
<keyword evidence="1" id="KW-0175">Coiled coil</keyword>
<evidence type="ECO:0000313" key="5">
    <source>
        <dbReference type="Proteomes" id="UP000008672"/>
    </source>
</evidence>
<organism evidence="4 5">
    <name type="scientific">Latimeria chalumnae</name>
    <name type="common">Coelacanth</name>
    <dbReference type="NCBI Taxonomy" id="7897"/>
    <lineage>
        <taxon>Eukaryota</taxon>
        <taxon>Metazoa</taxon>
        <taxon>Chordata</taxon>
        <taxon>Craniata</taxon>
        <taxon>Vertebrata</taxon>
        <taxon>Euteleostomi</taxon>
        <taxon>Coelacanthiformes</taxon>
        <taxon>Coelacanthidae</taxon>
        <taxon>Latimeria</taxon>
    </lineage>
</organism>
<dbReference type="EMBL" id="AFYH01196641">
    <property type="status" value="NOT_ANNOTATED_CDS"/>
    <property type="molecule type" value="Genomic_DNA"/>
</dbReference>
<sequence>MDSSEASISTRGDSYQQLEDSFDTYTEVTRTRTVREVEEPVDDLKSQILLLLHELDEARDLARIHEERFKELQGVLEEERLASAHQAEIFSKQIQRLQAQLRSVQEELDSLEEEKESELLEVREELRLALQEIVIQRQVAEEAAAERENDIATMQEELCRVRAKLEHLRRTTEEYELEIITLRAEIEVKKLATLEKQKEADLTHLGNECQRLATECQVLQDSNERLKQQLQQLEEHQHSRATSTFDAETQYSGASETKIEIAAAEKSNVEPAPANEGKDFISPPQEGHLDDAGEPNNSLEMSILREQLQSAESTIKSVETERTELLHELKGLEQQYKNSQKEREELEAELSRCKEELQKQKESASQDPPAGWSSIMMLATTAIALVIITGITRVIAGQKNICPQH</sequence>
<dbReference type="GO" id="GO:0001675">
    <property type="term" value="P:acrosome assembly"/>
    <property type="evidence" value="ECO:0007669"/>
    <property type="project" value="TreeGrafter"/>
</dbReference>
<keyword evidence="3" id="KW-0812">Transmembrane</keyword>
<dbReference type="EMBL" id="AFYH01196643">
    <property type="status" value="NOT_ANNOTATED_CDS"/>
    <property type="molecule type" value="Genomic_DNA"/>
</dbReference>
<feature type="region of interest" description="Disordered" evidence="2">
    <location>
        <begin position="1"/>
        <end position="22"/>
    </location>
</feature>
<dbReference type="PANTHER" id="PTHR15715">
    <property type="entry name" value="CENTROSOMAL PROTEIN OF 170 KDA"/>
    <property type="match status" value="1"/>
</dbReference>
<keyword evidence="5" id="KW-1185">Reference proteome</keyword>
<accession>H3ABL4</accession>
<feature type="region of interest" description="Disordered" evidence="2">
    <location>
        <begin position="266"/>
        <end position="296"/>
    </location>
</feature>
<dbReference type="PANTHER" id="PTHR15715:SF26">
    <property type="entry name" value="COILED-COIL DOMAIN-CONTAINING PROTEIN 136"/>
    <property type="match status" value="1"/>
</dbReference>
<dbReference type="EMBL" id="AFYH01196639">
    <property type="status" value="NOT_ANNOTATED_CDS"/>
    <property type="molecule type" value="Genomic_DNA"/>
</dbReference>
<evidence type="ECO:0000256" key="2">
    <source>
        <dbReference type="SAM" id="MobiDB-lite"/>
    </source>
</evidence>
<dbReference type="AlphaFoldDB" id="H3ABL4"/>
<dbReference type="EMBL" id="AFYH01196637">
    <property type="status" value="NOT_ANNOTATED_CDS"/>
    <property type="molecule type" value="Genomic_DNA"/>
</dbReference>
<name>H3ABL4_LATCH</name>
<dbReference type="Proteomes" id="UP000008672">
    <property type="component" value="Unassembled WGS sequence"/>
</dbReference>
<dbReference type="InterPro" id="IPR051176">
    <property type="entry name" value="Cent_Immune-Sig_Mod"/>
</dbReference>
<dbReference type="GO" id="GO:0007338">
    <property type="term" value="P:single fertilization"/>
    <property type="evidence" value="ECO:0007669"/>
    <property type="project" value="TreeGrafter"/>
</dbReference>
<evidence type="ECO:0000256" key="3">
    <source>
        <dbReference type="SAM" id="Phobius"/>
    </source>
</evidence>
<gene>
    <name evidence="4" type="primary">LOC102351711</name>
</gene>
<evidence type="ECO:0000256" key="1">
    <source>
        <dbReference type="SAM" id="Coils"/>
    </source>
</evidence>
<evidence type="ECO:0000313" key="4">
    <source>
        <dbReference type="Ensembl" id="ENSLACP00000007035.1"/>
    </source>
</evidence>
<protein>
    <submittedName>
        <fullName evidence="4">Coiled-coil domain containing 136b</fullName>
    </submittedName>
</protein>
<feature type="compositionally biased region" description="Polar residues" evidence="2">
    <location>
        <begin position="1"/>
        <end position="19"/>
    </location>
</feature>
<feature type="coiled-coil region" evidence="1">
    <location>
        <begin position="41"/>
        <end position="185"/>
    </location>
</feature>
<feature type="transmembrane region" description="Helical" evidence="3">
    <location>
        <begin position="370"/>
        <end position="391"/>
    </location>
</feature>